<dbReference type="AlphaFoldDB" id="A0A2G6KAP9"/>
<dbReference type="EMBL" id="PDSL01000054">
    <property type="protein sequence ID" value="PIE32062.1"/>
    <property type="molecule type" value="Genomic_DNA"/>
</dbReference>
<protein>
    <recommendedName>
        <fullName evidence="3">ATP-binding protein</fullName>
    </recommendedName>
</protein>
<proteinExistence type="predicted"/>
<gene>
    <name evidence="1" type="ORF">CSA55_04150</name>
</gene>
<name>A0A2G6KAP9_9ACTN</name>
<accession>A0A2G6KAP9</accession>
<sequence length="76" mass="8260">MDLRIGVLEAPREIDLEIDDDQRDEVKSRLEAALSGAIDVLWIIDRRGREVAVPAAKIAYVELGAADGGRRIGFGG</sequence>
<evidence type="ECO:0008006" key="3">
    <source>
        <dbReference type="Google" id="ProtNLM"/>
    </source>
</evidence>
<dbReference type="InterPro" id="IPR021456">
    <property type="entry name" value="DUF3107"/>
</dbReference>
<organism evidence="1 2">
    <name type="scientific">Ilumatobacter coccineus</name>
    <dbReference type="NCBI Taxonomy" id="467094"/>
    <lineage>
        <taxon>Bacteria</taxon>
        <taxon>Bacillati</taxon>
        <taxon>Actinomycetota</taxon>
        <taxon>Acidimicrobiia</taxon>
        <taxon>Acidimicrobiales</taxon>
        <taxon>Ilumatobacteraceae</taxon>
        <taxon>Ilumatobacter</taxon>
    </lineage>
</organism>
<evidence type="ECO:0000313" key="2">
    <source>
        <dbReference type="Proteomes" id="UP000230914"/>
    </source>
</evidence>
<evidence type="ECO:0000313" key="1">
    <source>
        <dbReference type="EMBL" id="PIE32062.1"/>
    </source>
</evidence>
<dbReference type="Proteomes" id="UP000230914">
    <property type="component" value="Unassembled WGS sequence"/>
</dbReference>
<comment type="caution">
    <text evidence="1">The sequence shown here is derived from an EMBL/GenBank/DDBJ whole genome shotgun (WGS) entry which is preliminary data.</text>
</comment>
<dbReference type="Pfam" id="PF11305">
    <property type="entry name" value="DUF3107"/>
    <property type="match status" value="1"/>
</dbReference>
<reference evidence="1 2" key="1">
    <citation type="submission" date="2017-10" db="EMBL/GenBank/DDBJ databases">
        <title>Novel microbial diversity and functional potential in the marine mammal oral microbiome.</title>
        <authorList>
            <person name="Dudek N.K."/>
            <person name="Sun C.L."/>
            <person name="Burstein D."/>
            <person name="Kantor R.S."/>
            <person name="Aliaga Goltsman D.S."/>
            <person name="Bik E.M."/>
            <person name="Thomas B.C."/>
            <person name="Banfield J.F."/>
            <person name="Relman D.A."/>
        </authorList>
    </citation>
    <scope>NUCLEOTIDE SEQUENCE [LARGE SCALE GENOMIC DNA]</scope>
    <source>
        <strain evidence="1">DOLJORAL78_61_10</strain>
    </source>
</reference>